<dbReference type="PANTHER" id="PTHR48063">
    <property type="entry name" value="LRR RECEPTOR-LIKE KINASE"/>
    <property type="match status" value="1"/>
</dbReference>
<keyword evidence="2 8" id="KW-0812">Transmembrane</keyword>
<dbReference type="SUPFAM" id="SSF52058">
    <property type="entry name" value="L domain-like"/>
    <property type="match status" value="1"/>
</dbReference>
<dbReference type="InterPro" id="IPR046956">
    <property type="entry name" value="RLP23-like"/>
</dbReference>
<dbReference type="InterPro" id="IPR032675">
    <property type="entry name" value="LRR_dom_sf"/>
</dbReference>
<keyword evidence="4 8" id="KW-1133">Transmembrane helix</keyword>
<keyword evidence="6" id="KW-0675">Receptor</keyword>
<evidence type="ECO:0000256" key="7">
    <source>
        <dbReference type="ARBA" id="ARBA00023180"/>
    </source>
</evidence>
<evidence type="ECO:0000256" key="8">
    <source>
        <dbReference type="SAM" id="Phobius"/>
    </source>
</evidence>
<evidence type="ECO:0000256" key="2">
    <source>
        <dbReference type="ARBA" id="ARBA00022692"/>
    </source>
</evidence>
<protein>
    <submittedName>
        <fullName evidence="9">Uncharacterized protein</fullName>
    </submittedName>
</protein>
<evidence type="ECO:0000256" key="5">
    <source>
        <dbReference type="ARBA" id="ARBA00023136"/>
    </source>
</evidence>
<name>A0A7J6HN46_CANSA</name>
<evidence type="ECO:0000313" key="10">
    <source>
        <dbReference type="Proteomes" id="UP000583929"/>
    </source>
</evidence>
<dbReference type="GO" id="GO:0016020">
    <property type="term" value="C:membrane"/>
    <property type="evidence" value="ECO:0007669"/>
    <property type="project" value="UniProtKB-SubCell"/>
</dbReference>
<evidence type="ECO:0000256" key="4">
    <source>
        <dbReference type="ARBA" id="ARBA00022989"/>
    </source>
</evidence>
<dbReference type="AlphaFoldDB" id="A0A7J6HN46"/>
<proteinExistence type="predicted"/>
<accession>A0A7J6HN46</accession>
<sequence length="130" mass="14607">MKIGEILPPSKSNLTLLSYLNLSYTNLSGRVPTNTQLQSFNPSSFIGNSLYGPPKRKVKRKLIRILVSIGNIVVGFGVGFLGVIAPFLFCRIWRVAYFWFFQEYLCFIPDPSLEATAAMSQFFNFVPESG</sequence>
<gene>
    <name evidence="9" type="ORF">G4B88_028967</name>
</gene>
<dbReference type="PANTHER" id="PTHR48063:SF98">
    <property type="entry name" value="LRR RECEPTOR-LIKE SERINE_THREONINE-PROTEIN KINASE FLS2"/>
    <property type="match status" value="1"/>
</dbReference>
<comment type="caution">
    <text evidence="9">The sequence shown here is derived from an EMBL/GenBank/DDBJ whole genome shotgun (WGS) entry which is preliminary data.</text>
</comment>
<evidence type="ECO:0000256" key="1">
    <source>
        <dbReference type="ARBA" id="ARBA00004479"/>
    </source>
</evidence>
<keyword evidence="7" id="KW-0325">Glycoprotein</keyword>
<keyword evidence="3" id="KW-0732">Signal</keyword>
<comment type="subcellular location">
    <subcellularLocation>
        <location evidence="1">Membrane</location>
        <topology evidence="1">Single-pass type I membrane protein</topology>
    </subcellularLocation>
</comment>
<keyword evidence="10" id="KW-1185">Reference proteome</keyword>
<keyword evidence="5 8" id="KW-0472">Membrane</keyword>
<organism evidence="9 10">
    <name type="scientific">Cannabis sativa</name>
    <name type="common">Hemp</name>
    <name type="synonym">Marijuana</name>
    <dbReference type="NCBI Taxonomy" id="3483"/>
    <lineage>
        <taxon>Eukaryota</taxon>
        <taxon>Viridiplantae</taxon>
        <taxon>Streptophyta</taxon>
        <taxon>Embryophyta</taxon>
        <taxon>Tracheophyta</taxon>
        <taxon>Spermatophyta</taxon>
        <taxon>Magnoliopsida</taxon>
        <taxon>eudicotyledons</taxon>
        <taxon>Gunneridae</taxon>
        <taxon>Pentapetalae</taxon>
        <taxon>rosids</taxon>
        <taxon>fabids</taxon>
        <taxon>Rosales</taxon>
        <taxon>Cannabaceae</taxon>
        <taxon>Cannabis</taxon>
    </lineage>
</organism>
<evidence type="ECO:0000256" key="3">
    <source>
        <dbReference type="ARBA" id="ARBA00022729"/>
    </source>
</evidence>
<evidence type="ECO:0000256" key="6">
    <source>
        <dbReference type="ARBA" id="ARBA00023170"/>
    </source>
</evidence>
<dbReference type="Proteomes" id="UP000583929">
    <property type="component" value="Unassembled WGS sequence"/>
</dbReference>
<dbReference type="EMBL" id="JAATIQ010000035">
    <property type="protein sequence ID" value="KAF4396653.1"/>
    <property type="molecule type" value="Genomic_DNA"/>
</dbReference>
<dbReference type="Gene3D" id="3.80.10.10">
    <property type="entry name" value="Ribonuclease Inhibitor"/>
    <property type="match status" value="1"/>
</dbReference>
<evidence type="ECO:0000313" key="9">
    <source>
        <dbReference type="EMBL" id="KAF4396653.1"/>
    </source>
</evidence>
<feature type="transmembrane region" description="Helical" evidence="8">
    <location>
        <begin position="65"/>
        <end position="89"/>
    </location>
</feature>
<reference evidence="9 10" key="1">
    <citation type="journal article" date="2020" name="bioRxiv">
        <title>Sequence and annotation of 42 cannabis genomes reveals extensive copy number variation in cannabinoid synthesis and pathogen resistance genes.</title>
        <authorList>
            <person name="Mckernan K.J."/>
            <person name="Helbert Y."/>
            <person name="Kane L.T."/>
            <person name="Ebling H."/>
            <person name="Zhang L."/>
            <person name="Liu B."/>
            <person name="Eaton Z."/>
            <person name="Mclaughlin S."/>
            <person name="Kingan S."/>
            <person name="Baybayan P."/>
            <person name="Concepcion G."/>
            <person name="Jordan M."/>
            <person name="Riva A."/>
            <person name="Barbazuk W."/>
            <person name="Harkins T."/>
        </authorList>
    </citation>
    <scope>NUCLEOTIDE SEQUENCE [LARGE SCALE GENOMIC DNA]</scope>
    <source>
        <strain evidence="10">cv. Jamaican Lion 4</strain>
        <tissue evidence="9">Leaf</tissue>
    </source>
</reference>